<evidence type="ECO:0000259" key="1">
    <source>
        <dbReference type="Pfam" id="PF03235"/>
    </source>
</evidence>
<organism evidence="2 3">
    <name type="scientific">Aliarcobacter cryaerophilus</name>
    <dbReference type="NCBI Taxonomy" id="28198"/>
    <lineage>
        <taxon>Bacteria</taxon>
        <taxon>Pseudomonadati</taxon>
        <taxon>Campylobacterota</taxon>
        <taxon>Epsilonproteobacteria</taxon>
        <taxon>Campylobacterales</taxon>
        <taxon>Arcobacteraceae</taxon>
        <taxon>Aliarcobacter</taxon>
    </lineage>
</organism>
<feature type="non-terminal residue" evidence="2">
    <location>
        <position position="1"/>
    </location>
</feature>
<dbReference type="AlphaFoldDB" id="A0A2S9SKH1"/>
<dbReference type="EMBL" id="NXGH01000056">
    <property type="protein sequence ID" value="PRM87076.1"/>
    <property type="molecule type" value="Genomic_DNA"/>
</dbReference>
<feature type="domain" description="GmrSD restriction endonucleases N-terminal" evidence="1">
    <location>
        <begin position="19"/>
        <end position="194"/>
    </location>
</feature>
<dbReference type="Pfam" id="PF03235">
    <property type="entry name" value="GmrSD_N"/>
    <property type="match status" value="1"/>
</dbReference>
<dbReference type="InterPro" id="IPR004919">
    <property type="entry name" value="GmrSD_N"/>
</dbReference>
<feature type="non-terminal residue" evidence="2">
    <location>
        <position position="598"/>
    </location>
</feature>
<dbReference type="OrthoDB" id="3654724at2"/>
<gene>
    <name evidence="2" type="ORF">CJ671_10410</name>
</gene>
<dbReference type="RefSeq" id="WP_105912622.1">
    <property type="nucleotide sequence ID" value="NZ_NXGH01000056.1"/>
</dbReference>
<protein>
    <recommendedName>
        <fullName evidence="1">GmrSD restriction endonucleases N-terminal domain-containing protein</fullName>
    </recommendedName>
</protein>
<sequence>TLYTMIKNDDKSIDLDFVYGKVKKIEDKSVFIPLDGQQRLTTLFLLHWYLAPRDNENKIKEEYRNLLEKFTYETRITSRDFCNELVSEQLNKNLCIKNNEEQLSIYIKEQKWFYESWLKDPTIKSMLKMLDAIDLKFKKESNFFEKLITNELNKAPITFQYLPLDNFGLTDELYIKMNARGKTLTDFENFKANFERYLDKSDIHKMDNIWTDLFWEYKTSKDGYFFIDEKFLNFFTNMTLNLYVEKNELKVKKKIDDINIFDIYETVYEDKENVNRITILLDSLCNIINIDNPLYKYKEYFDVFIGHKEEEKKNDNELKLSYWHRARFYSLSLFLIKYKTIDDSNIYKLKKWLRVTFNLINNQLIQSPALFMNVIKGLKKLSENIDNIYEDLASKNTILGFNERQSEEEILKASLILKDNKWETLLEDGEQHWYLNGQIGFLLKYSFKDGDTSINLFKNYLEKFKLLFTEDVLNNNNYLIQRALLAKGDYLPSIKSNYTFCSSETALRTKEDNWRKVFNDFDEDSEITYIFKKLLDDISLEKDIEFNLENIINTFDEEDWREGFIKEPLIIDYCKRLQIRFENENDILLLSKERTSGI</sequence>
<dbReference type="Proteomes" id="UP000238649">
    <property type="component" value="Unassembled WGS sequence"/>
</dbReference>
<reference evidence="2 3" key="1">
    <citation type="submission" date="2017-09" db="EMBL/GenBank/DDBJ databases">
        <title>Reassesment of A. cryaerophilus.</title>
        <authorList>
            <person name="Perez-Cataluna A."/>
            <person name="Collado L."/>
            <person name="Salgado O."/>
            <person name="Lefinanco V."/>
            <person name="Figueras M.J."/>
        </authorList>
    </citation>
    <scope>NUCLEOTIDE SEQUENCE [LARGE SCALE GENOMIC DNA]</scope>
    <source>
        <strain evidence="2 3">LMG 9871</strain>
    </source>
</reference>
<evidence type="ECO:0000313" key="2">
    <source>
        <dbReference type="EMBL" id="PRM87076.1"/>
    </source>
</evidence>
<evidence type="ECO:0000313" key="3">
    <source>
        <dbReference type="Proteomes" id="UP000238649"/>
    </source>
</evidence>
<comment type="caution">
    <text evidence="2">The sequence shown here is derived from an EMBL/GenBank/DDBJ whole genome shotgun (WGS) entry which is preliminary data.</text>
</comment>
<name>A0A2S9SKH1_9BACT</name>
<proteinExistence type="predicted"/>
<accession>A0A2S9SKH1</accession>